<protein>
    <submittedName>
        <fullName evidence="2">Glycosyltransferase family 2 protein</fullName>
    </submittedName>
</protein>
<organism evidence="2 3">
    <name type="scientific">Flavobacterium quisquiliarum</name>
    <dbReference type="NCBI Taxonomy" id="1834436"/>
    <lineage>
        <taxon>Bacteria</taxon>
        <taxon>Pseudomonadati</taxon>
        <taxon>Bacteroidota</taxon>
        <taxon>Flavobacteriia</taxon>
        <taxon>Flavobacteriales</taxon>
        <taxon>Flavobacteriaceae</taxon>
        <taxon>Flavobacterium</taxon>
    </lineage>
</organism>
<dbReference type="SUPFAM" id="SSF53448">
    <property type="entry name" value="Nucleotide-diphospho-sugar transferases"/>
    <property type="match status" value="1"/>
</dbReference>
<evidence type="ECO:0000313" key="3">
    <source>
        <dbReference type="Proteomes" id="UP001595719"/>
    </source>
</evidence>
<keyword evidence="3" id="KW-1185">Reference proteome</keyword>
<name>A0ABV8WAD6_9FLAO</name>
<feature type="domain" description="Glycosyltransferase 2-like" evidence="1">
    <location>
        <begin position="7"/>
        <end position="147"/>
    </location>
</feature>
<reference evidence="3" key="1">
    <citation type="journal article" date="2019" name="Int. J. Syst. Evol. Microbiol.">
        <title>The Global Catalogue of Microorganisms (GCM) 10K type strain sequencing project: providing services to taxonomists for standard genome sequencing and annotation.</title>
        <authorList>
            <consortium name="The Broad Institute Genomics Platform"/>
            <consortium name="The Broad Institute Genome Sequencing Center for Infectious Disease"/>
            <person name="Wu L."/>
            <person name="Ma J."/>
        </authorList>
    </citation>
    <scope>NUCLEOTIDE SEQUENCE [LARGE SCALE GENOMIC DNA]</scope>
    <source>
        <strain evidence="3">CGMCC 1.15345</strain>
    </source>
</reference>
<dbReference type="PANTHER" id="PTHR22916:SF3">
    <property type="entry name" value="UDP-GLCNAC:BETAGAL BETA-1,3-N-ACETYLGLUCOSAMINYLTRANSFERASE-LIKE PROTEIN 1"/>
    <property type="match status" value="1"/>
</dbReference>
<dbReference type="Gene3D" id="3.90.550.10">
    <property type="entry name" value="Spore Coat Polysaccharide Biosynthesis Protein SpsA, Chain A"/>
    <property type="match status" value="1"/>
</dbReference>
<gene>
    <name evidence="2" type="ORF">ACFOY0_22380</name>
</gene>
<accession>A0ABV8WAD6</accession>
<evidence type="ECO:0000313" key="2">
    <source>
        <dbReference type="EMBL" id="MFC4393758.1"/>
    </source>
</evidence>
<proteinExistence type="predicted"/>
<dbReference type="RefSeq" id="WP_179007776.1">
    <property type="nucleotide sequence ID" value="NZ_JBHSCO010000007.1"/>
</dbReference>
<dbReference type="EMBL" id="JBHSCO010000007">
    <property type="protein sequence ID" value="MFC4393758.1"/>
    <property type="molecule type" value="Genomic_DNA"/>
</dbReference>
<dbReference type="Pfam" id="PF00535">
    <property type="entry name" value="Glycos_transf_2"/>
    <property type="match status" value="1"/>
</dbReference>
<sequence>MHYPLVSVIITTYNRETYLETAIKSVSFQTYRNLEIIVVDDGSDINYAAPICEKYSLCKYVSKENGGLSSARNYGINYAKGEYIAFLDDDDFWEKSKIEKQVKVLLENSKVDCVHSSVKVVDENGIYTGKNYGASFNKINKRSGYVFWNALGTWVVKSPTPLIRKEVFQPDLLFDESIKVGEDVDFYQRMFYRHKLFYINEPLAFYREYNDQERLSLQKEKYIGIEKKMFDNFKKMGIKNPFVYYLIKIKLLESHLRRWNMIHKKNPIKIRKIEIWIRINYLFKLYLKD</sequence>
<dbReference type="InterPro" id="IPR001173">
    <property type="entry name" value="Glyco_trans_2-like"/>
</dbReference>
<dbReference type="InterPro" id="IPR029044">
    <property type="entry name" value="Nucleotide-diphossugar_trans"/>
</dbReference>
<comment type="caution">
    <text evidence="2">The sequence shown here is derived from an EMBL/GenBank/DDBJ whole genome shotgun (WGS) entry which is preliminary data.</text>
</comment>
<dbReference type="PANTHER" id="PTHR22916">
    <property type="entry name" value="GLYCOSYLTRANSFERASE"/>
    <property type="match status" value="1"/>
</dbReference>
<evidence type="ECO:0000259" key="1">
    <source>
        <dbReference type="Pfam" id="PF00535"/>
    </source>
</evidence>
<dbReference type="Proteomes" id="UP001595719">
    <property type="component" value="Unassembled WGS sequence"/>
</dbReference>